<dbReference type="EMBL" id="JADCKL010000003">
    <property type="protein sequence ID" value="MBE5062984.1"/>
    <property type="molecule type" value="Genomic_DNA"/>
</dbReference>
<evidence type="ECO:0000256" key="5">
    <source>
        <dbReference type="ARBA" id="ARBA00022842"/>
    </source>
</evidence>
<evidence type="ECO:0000256" key="6">
    <source>
        <dbReference type="ARBA" id="ARBA00022918"/>
    </source>
</evidence>
<evidence type="ECO:0000256" key="8">
    <source>
        <dbReference type="ARBA" id="ARBA00034120"/>
    </source>
</evidence>
<dbReference type="CDD" id="cd01651">
    <property type="entry name" value="RT_G2_intron"/>
    <property type="match status" value="1"/>
</dbReference>
<evidence type="ECO:0000256" key="2">
    <source>
        <dbReference type="ARBA" id="ARBA00022679"/>
    </source>
</evidence>
<keyword evidence="7" id="KW-0051">Antiviral defense</keyword>
<proteinExistence type="inferred from homology"/>
<dbReference type="RefSeq" id="WP_226394687.1">
    <property type="nucleotide sequence ID" value="NZ_JADCKL010000003.1"/>
</dbReference>
<keyword evidence="5" id="KW-0460">Magnesium</keyword>
<reference evidence="11 12" key="1">
    <citation type="submission" date="2020-10" db="EMBL/GenBank/DDBJ databases">
        <title>ChiBAC.</title>
        <authorList>
            <person name="Zenner C."/>
            <person name="Hitch T.C.A."/>
            <person name="Clavel T."/>
        </authorList>
    </citation>
    <scope>NUCLEOTIDE SEQUENCE [LARGE SCALE GENOMIC DNA]</scope>
    <source>
        <strain evidence="11 12">DSM 108991</strain>
    </source>
</reference>
<dbReference type="Proteomes" id="UP000758652">
    <property type="component" value="Unassembled WGS sequence"/>
</dbReference>
<gene>
    <name evidence="11" type="primary">ltrA</name>
    <name evidence="11" type="ORF">INF30_06880</name>
</gene>
<dbReference type="GO" id="GO:0003964">
    <property type="term" value="F:RNA-directed DNA polymerase activity"/>
    <property type="evidence" value="ECO:0007669"/>
    <property type="project" value="UniProtKB-KW"/>
</dbReference>
<dbReference type="EC" id="2.7.7.49" evidence="1"/>
<keyword evidence="4" id="KW-0479">Metal-binding</keyword>
<dbReference type="PANTHER" id="PTHR34047">
    <property type="entry name" value="NUCLEAR INTRON MATURASE 1, MITOCHONDRIAL-RELATED"/>
    <property type="match status" value="1"/>
</dbReference>
<evidence type="ECO:0000256" key="9">
    <source>
        <dbReference type="ARBA" id="ARBA00048173"/>
    </source>
</evidence>
<keyword evidence="3 11" id="KW-0548">Nucleotidyltransferase</keyword>
<evidence type="ECO:0000256" key="3">
    <source>
        <dbReference type="ARBA" id="ARBA00022695"/>
    </source>
</evidence>
<keyword evidence="6 11" id="KW-0695">RNA-directed DNA polymerase</keyword>
<dbReference type="Gene3D" id="3.30.70.270">
    <property type="match status" value="1"/>
</dbReference>
<evidence type="ECO:0000313" key="11">
    <source>
        <dbReference type="EMBL" id="MBE5062984.1"/>
    </source>
</evidence>
<comment type="caution">
    <text evidence="11">The sequence shown here is derived from an EMBL/GenBank/DDBJ whole genome shotgun (WGS) entry which is preliminary data.</text>
</comment>
<evidence type="ECO:0000256" key="7">
    <source>
        <dbReference type="ARBA" id="ARBA00023118"/>
    </source>
</evidence>
<evidence type="ECO:0000256" key="4">
    <source>
        <dbReference type="ARBA" id="ARBA00022723"/>
    </source>
</evidence>
<evidence type="ECO:0000259" key="10">
    <source>
        <dbReference type="PROSITE" id="PS50878"/>
    </source>
</evidence>
<dbReference type="PROSITE" id="PS50878">
    <property type="entry name" value="RT_POL"/>
    <property type="match status" value="1"/>
</dbReference>
<dbReference type="InterPro" id="IPR000123">
    <property type="entry name" value="Reverse_transcriptase_msDNA"/>
</dbReference>
<dbReference type="PANTHER" id="PTHR34047:SF8">
    <property type="entry name" value="PROTEIN YKFC"/>
    <property type="match status" value="1"/>
</dbReference>
<dbReference type="InterPro" id="IPR030931">
    <property type="entry name" value="Group_II_RT_mat"/>
</dbReference>
<dbReference type="InterPro" id="IPR000477">
    <property type="entry name" value="RT_dom"/>
</dbReference>
<comment type="catalytic activity">
    <reaction evidence="9">
        <text>DNA(n) + a 2'-deoxyribonucleoside 5'-triphosphate = DNA(n+1) + diphosphate</text>
        <dbReference type="Rhea" id="RHEA:22508"/>
        <dbReference type="Rhea" id="RHEA-COMP:17339"/>
        <dbReference type="Rhea" id="RHEA-COMP:17340"/>
        <dbReference type="ChEBI" id="CHEBI:33019"/>
        <dbReference type="ChEBI" id="CHEBI:61560"/>
        <dbReference type="ChEBI" id="CHEBI:173112"/>
        <dbReference type="EC" id="2.7.7.49"/>
    </reaction>
</comment>
<organism evidence="11 12">
    <name type="scientific">Claveliimonas monacensis</name>
    <dbReference type="NCBI Taxonomy" id="2779351"/>
    <lineage>
        <taxon>Bacteria</taxon>
        <taxon>Bacillati</taxon>
        <taxon>Bacillota</taxon>
        <taxon>Clostridia</taxon>
        <taxon>Lachnospirales</taxon>
        <taxon>Lachnospiraceae</taxon>
        <taxon>Claveliimonas</taxon>
    </lineage>
</organism>
<feature type="non-terminal residue" evidence="11">
    <location>
        <position position="261"/>
    </location>
</feature>
<comment type="similarity">
    <text evidence="8">Belongs to the bacterial reverse transcriptase family.</text>
</comment>
<name>A0ABR9RJ50_9FIRM</name>
<protein>
    <recommendedName>
        <fullName evidence="1">RNA-directed DNA polymerase</fullName>
        <ecNumber evidence="1">2.7.7.49</ecNumber>
    </recommendedName>
</protein>
<accession>A0ABR9RJ50</accession>
<evidence type="ECO:0000256" key="1">
    <source>
        <dbReference type="ARBA" id="ARBA00012493"/>
    </source>
</evidence>
<dbReference type="InterPro" id="IPR043502">
    <property type="entry name" value="DNA/RNA_pol_sf"/>
</dbReference>
<evidence type="ECO:0000313" key="12">
    <source>
        <dbReference type="Proteomes" id="UP000758652"/>
    </source>
</evidence>
<dbReference type="InterPro" id="IPR043128">
    <property type="entry name" value="Rev_trsase/Diguanyl_cyclase"/>
</dbReference>
<dbReference type="PRINTS" id="PR00866">
    <property type="entry name" value="RNADNAPOLMS"/>
</dbReference>
<dbReference type="Pfam" id="PF00078">
    <property type="entry name" value="RVT_1"/>
    <property type="match status" value="1"/>
</dbReference>
<dbReference type="NCBIfam" id="TIGR04416">
    <property type="entry name" value="group_II_RT_mat"/>
    <property type="match status" value="1"/>
</dbReference>
<sequence>MSELLEKILSKDNMNAAYKRVCANKGAGGVDGVTVEELGDYIKENWDSIRNQIRSREYKPQPVRRVEIPKPDGGVRKLGIPTVMDRVIQQGIVQVISPMCEPLFSERSYGFRPNRSCETAIRQLLVYLNEGYEWIVDIDLEKFFDNVPQDKLMSLVHDIINDGDTESLIRKYLKAGVMTTQGYEETKLGTPQGGNLSPLLSNIMLNELDKELEARGLRFTRYADDCVIAVKSESSAKRVMRTVSDWIERKLGLKVNMTKTR</sequence>
<keyword evidence="2 11" id="KW-0808">Transferase</keyword>
<dbReference type="InterPro" id="IPR051083">
    <property type="entry name" value="GrpII_Intron_Splice-Mob/Def"/>
</dbReference>
<dbReference type="SUPFAM" id="SSF56672">
    <property type="entry name" value="DNA/RNA polymerases"/>
    <property type="match status" value="1"/>
</dbReference>
<keyword evidence="12" id="KW-1185">Reference proteome</keyword>
<feature type="domain" description="Reverse transcriptase" evidence="10">
    <location>
        <begin position="49"/>
        <end position="261"/>
    </location>
</feature>